<dbReference type="Proteomes" id="UP001202328">
    <property type="component" value="Unassembled WGS sequence"/>
</dbReference>
<reference evidence="1" key="1">
    <citation type="submission" date="2022-04" db="EMBL/GenBank/DDBJ databases">
        <title>A functionally conserved STORR gene fusion in Papaver species that diverged 16.8 million years ago.</title>
        <authorList>
            <person name="Catania T."/>
        </authorList>
    </citation>
    <scope>NUCLEOTIDE SEQUENCE</scope>
    <source>
        <strain evidence="1">S-188037</strain>
    </source>
</reference>
<dbReference type="Gene3D" id="3.40.50.2300">
    <property type="match status" value="1"/>
</dbReference>
<evidence type="ECO:0000313" key="2">
    <source>
        <dbReference type="Proteomes" id="UP001202328"/>
    </source>
</evidence>
<evidence type="ECO:0000313" key="1">
    <source>
        <dbReference type="EMBL" id="KAI3924944.1"/>
    </source>
</evidence>
<dbReference type="EMBL" id="JAJJMB010008255">
    <property type="protein sequence ID" value="KAI3924944.1"/>
    <property type="molecule type" value="Genomic_DNA"/>
</dbReference>
<name>A0AAD4SWX9_9MAGN</name>
<comment type="caution">
    <text evidence="1">The sequence shown here is derived from an EMBL/GenBank/DDBJ whole genome shotgun (WGS) entry which is preliminary data.</text>
</comment>
<protein>
    <submittedName>
        <fullName evidence="1">Uncharacterized protein</fullName>
    </submittedName>
</protein>
<accession>A0AAD4SWX9</accession>
<sequence length="77" mass="8939">LRASDVTICSQLTQFERRVLQPPRFKFAKGEDFTPQNGRWIINNQVFVKPIIVEHWASVNFSAGDTRGLVRVLNRLR</sequence>
<proteinExistence type="predicted"/>
<keyword evidence="2" id="KW-1185">Reference proteome</keyword>
<gene>
    <name evidence="1" type="ORF">MKW98_002853</name>
</gene>
<organism evidence="1 2">
    <name type="scientific">Papaver atlanticum</name>
    <dbReference type="NCBI Taxonomy" id="357466"/>
    <lineage>
        <taxon>Eukaryota</taxon>
        <taxon>Viridiplantae</taxon>
        <taxon>Streptophyta</taxon>
        <taxon>Embryophyta</taxon>
        <taxon>Tracheophyta</taxon>
        <taxon>Spermatophyta</taxon>
        <taxon>Magnoliopsida</taxon>
        <taxon>Ranunculales</taxon>
        <taxon>Papaveraceae</taxon>
        <taxon>Papaveroideae</taxon>
        <taxon>Papaver</taxon>
    </lineage>
</organism>
<dbReference type="AlphaFoldDB" id="A0AAD4SWX9"/>
<feature type="non-terminal residue" evidence="1">
    <location>
        <position position="1"/>
    </location>
</feature>